<dbReference type="Proteomes" id="UP000803844">
    <property type="component" value="Unassembled WGS sequence"/>
</dbReference>
<feature type="region of interest" description="Disordered" evidence="1">
    <location>
        <begin position="250"/>
        <end position="274"/>
    </location>
</feature>
<proteinExistence type="predicted"/>
<dbReference type="OrthoDB" id="5352492at2759"/>
<feature type="domain" description="DUF6603" evidence="2">
    <location>
        <begin position="3"/>
        <end position="125"/>
    </location>
</feature>
<evidence type="ECO:0000313" key="3">
    <source>
        <dbReference type="EMBL" id="KAF3763483.1"/>
    </source>
</evidence>
<sequence>MADIGLNITNIASVRIQFVHIDISGSVHAELHLQGPPFDGYVDVDSKLVSIKIWFGEVNSRPLLLNFCEFLDAVLKPGLSGAGQDTSEDLVVLGVADGAVARGASNFDRPKGEPWRMRAAQVKFRIESKFAVSRSIIGSDLEHGPVQDKNGGRAPIYARLMQNKSVITSTHRIKITGPGKQQGYDQDPPSSGQEDNNLEAVLSNNKAKDSTILHLVSHLLVPPPSRLPDAKGTLPAFNAARSISEGVFQKQADSSLGSSSNNVVVKNQLLSPDK</sequence>
<accession>A0A9P4XYS3</accession>
<organism evidence="3 4">
    <name type="scientific">Cryphonectria parasitica (strain ATCC 38755 / EP155)</name>
    <dbReference type="NCBI Taxonomy" id="660469"/>
    <lineage>
        <taxon>Eukaryota</taxon>
        <taxon>Fungi</taxon>
        <taxon>Dikarya</taxon>
        <taxon>Ascomycota</taxon>
        <taxon>Pezizomycotina</taxon>
        <taxon>Sordariomycetes</taxon>
        <taxon>Sordariomycetidae</taxon>
        <taxon>Diaporthales</taxon>
        <taxon>Cryphonectriaceae</taxon>
        <taxon>Cryphonectria-Endothia species complex</taxon>
        <taxon>Cryphonectria</taxon>
    </lineage>
</organism>
<evidence type="ECO:0000259" key="2">
    <source>
        <dbReference type="Pfam" id="PF20248"/>
    </source>
</evidence>
<comment type="caution">
    <text evidence="3">The sequence shown here is derived from an EMBL/GenBank/DDBJ whole genome shotgun (WGS) entry which is preliminary data.</text>
</comment>
<evidence type="ECO:0000256" key="1">
    <source>
        <dbReference type="SAM" id="MobiDB-lite"/>
    </source>
</evidence>
<dbReference type="InterPro" id="IPR046538">
    <property type="entry name" value="DUF6603"/>
</dbReference>
<reference evidence="3" key="1">
    <citation type="journal article" date="2020" name="Phytopathology">
        <title>Genome sequence of the chestnut blight fungus Cryphonectria parasitica EP155: A fundamental resource for an archetypical invasive plant pathogen.</title>
        <authorList>
            <person name="Crouch J.A."/>
            <person name="Dawe A."/>
            <person name="Aerts A."/>
            <person name="Barry K."/>
            <person name="Churchill A.C.L."/>
            <person name="Grimwood J."/>
            <person name="Hillman B."/>
            <person name="Milgroom M.G."/>
            <person name="Pangilinan J."/>
            <person name="Smith M."/>
            <person name="Salamov A."/>
            <person name="Schmutz J."/>
            <person name="Yadav J."/>
            <person name="Grigoriev I.V."/>
            <person name="Nuss D."/>
        </authorList>
    </citation>
    <scope>NUCLEOTIDE SEQUENCE</scope>
    <source>
        <strain evidence="3">EP155</strain>
    </source>
</reference>
<feature type="region of interest" description="Disordered" evidence="1">
    <location>
        <begin position="173"/>
        <end position="196"/>
    </location>
</feature>
<gene>
    <name evidence="3" type="ORF">M406DRAFT_331999</name>
</gene>
<dbReference type="Pfam" id="PF20248">
    <property type="entry name" value="DUF6603"/>
    <property type="match status" value="1"/>
</dbReference>
<dbReference type="AlphaFoldDB" id="A0A9P4XYS3"/>
<name>A0A9P4XYS3_CRYP1</name>
<protein>
    <recommendedName>
        <fullName evidence="2">DUF6603 domain-containing protein</fullName>
    </recommendedName>
</protein>
<keyword evidence="4" id="KW-1185">Reference proteome</keyword>
<evidence type="ECO:0000313" key="4">
    <source>
        <dbReference type="Proteomes" id="UP000803844"/>
    </source>
</evidence>
<dbReference type="RefSeq" id="XP_040774444.1">
    <property type="nucleotide sequence ID" value="XM_040920692.1"/>
</dbReference>
<dbReference type="EMBL" id="MU032349">
    <property type="protein sequence ID" value="KAF3763483.1"/>
    <property type="molecule type" value="Genomic_DNA"/>
</dbReference>
<feature type="compositionally biased region" description="Low complexity" evidence="1">
    <location>
        <begin position="254"/>
        <end position="274"/>
    </location>
</feature>
<dbReference type="GeneID" id="63837821"/>